<dbReference type="Gene3D" id="3.40.50.1820">
    <property type="entry name" value="alpha/beta hydrolase"/>
    <property type="match status" value="1"/>
</dbReference>
<evidence type="ECO:0000313" key="5">
    <source>
        <dbReference type="Proteomes" id="UP000308199"/>
    </source>
</evidence>
<reference evidence="4 5" key="1">
    <citation type="submission" date="2019-02" db="EMBL/GenBank/DDBJ databases">
        <title>Genome sequencing of the rare red list fungi Phellinidium pouzarii.</title>
        <authorList>
            <person name="Buettner E."/>
            <person name="Kellner H."/>
        </authorList>
    </citation>
    <scope>NUCLEOTIDE SEQUENCE [LARGE SCALE GENOMIC DNA]</scope>
    <source>
        <strain evidence="4 5">DSM 108285</strain>
    </source>
</reference>
<dbReference type="Pfam" id="PF03959">
    <property type="entry name" value="FSH1"/>
    <property type="match status" value="1"/>
</dbReference>
<dbReference type="PANTHER" id="PTHR48070:SF6">
    <property type="entry name" value="ESTERASE OVCA2"/>
    <property type="match status" value="1"/>
</dbReference>
<feature type="region of interest" description="Disordered" evidence="2">
    <location>
        <begin position="239"/>
        <end position="277"/>
    </location>
</feature>
<gene>
    <name evidence="4" type="ORF">EW145_g3001</name>
</gene>
<dbReference type="InterPro" id="IPR029058">
    <property type="entry name" value="AB_hydrolase_fold"/>
</dbReference>
<dbReference type="InterPro" id="IPR005645">
    <property type="entry name" value="FSH-like_dom"/>
</dbReference>
<evidence type="ECO:0000256" key="2">
    <source>
        <dbReference type="SAM" id="MobiDB-lite"/>
    </source>
</evidence>
<keyword evidence="1" id="KW-0378">Hydrolase</keyword>
<dbReference type="OrthoDB" id="2094269at2759"/>
<organism evidence="4 5">
    <name type="scientific">Phellinidium pouzarii</name>
    <dbReference type="NCBI Taxonomy" id="167371"/>
    <lineage>
        <taxon>Eukaryota</taxon>
        <taxon>Fungi</taxon>
        <taxon>Dikarya</taxon>
        <taxon>Basidiomycota</taxon>
        <taxon>Agaricomycotina</taxon>
        <taxon>Agaricomycetes</taxon>
        <taxon>Hymenochaetales</taxon>
        <taxon>Hymenochaetaceae</taxon>
        <taxon>Phellinidium</taxon>
    </lineage>
</organism>
<dbReference type="Proteomes" id="UP000308199">
    <property type="component" value="Unassembled WGS sequence"/>
</dbReference>
<dbReference type="EMBL" id="SGPK01000117">
    <property type="protein sequence ID" value="THH08007.1"/>
    <property type="molecule type" value="Genomic_DNA"/>
</dbReference>
<proteinExistence type="predicted"/>
<dbReference type="AlphaFoldDB" id="A0A4S4L978"/>
<feature type="domain" description="Serine hydrolase" evidence="3">
    <location>
        <begin position="3"/>
        <end position="223"/>
    </location>
</feature>
<dbReference type="GO" id="GO:0016787">
    <property type="term" value="F:hydrolase activity"/>
    <property type="evidence" value="ECO:0007669"/>
    <property type="project" value="UniProtKB-KW"/>
</dbReference>
<dbReference type="InterPro" id="IPR050593">
    <property type="entry name" value="LovG"/>
</dbReference>
<evidence type="ECO:0000259" key="3">
    <source>
        <dbReference type="Pfam" id="PF03959"/>
    </source>
</evidence>
<evidence type="ECO:0000256" key="1">
    <source>
        <dbReference type="ARBA" id="ARBA00022801"/>
    </source>
</evidence>
<dbReference type="GO" id="GO:0005737">
    <property type="term" value="C:cytoplasm"/>
    <property type="evidence" value="ECO:0007669"/>
    <property type="project" value="TreeGrafter"/>
</dbReference>
<evidence type="ECO:0000313" key="4">
    <source>
        <dbReference type="EMBL" id="THH08007.1"/>
    </source>
</evidence>
<protein>
    <recommendedName>
        <fullName evidence="3">Serine hydrolase domain-containing protein</fullName>
    </recommendedName>
</protein>
<sequence length="277" mass="29534">MTTRKVLMLHGYSQNAATFLKRIGAVRKACGKDIDFVFIDAPNILYPSDLAGISTNALGAAEVSTKSQAVELDPAEIPRGWWKSNPEATIYEGVAESLEVLKAALIKDKFEGVFGFSQGAAMAALLAAVLERPHLHQPFLVDGQSPHPPLKFCVAVSGFKALDARWAPFFSPGYTTPTLHVLGLNDVVVVPERSRSLIAVSTNSRIATHDGGHFVPSKTLWRNFFRDYLKDPLGDVPLPPSSSSLDGTPVTSAPGSGAATPVEATASLADEIPVSNL</sequence>
<comment type="caution">
    <text evidence="4">The sequence shown here is derived from an EMBL/GenBank/DDBJ whole genome shotgun (WGS) entry which is preliminary data.</text>
</comment>
<dbReference type="SUPFAM" id="SSF53474">
    <property type="entry name" value="alpha/beta-Hydrolases"/>
    <property type="match status" value="1"/>
</dbReference>
<dbReference type="PANTHER" id="PTHR48070">
    <property type="entry name" value="ESTERASE OVCA2"/>
    <property type="match status" value="1"/>
</dbReference>
<dbReference type="GO" id="GO:0005634">
    <property type="term" value="C:nucleus"/>
    <property type="evidence" value="ECO:0007669"/>
    <property type="project" value="TreeGrafter"/>
</dbReference>
<name>A0A4S4L978_9AGAM</name>
<accession>A0A4S4L978</accession>
<keyword evidence="5" id="KW-1185">Reference proteome</keyword>